<proteinExistence type="inferred from homology"/>
<keyword evidence="9 11" id="KW-0119">Carbohydrate metabolism</keyword>
<keyword evidence="15" id="KW-1185">Reference proteome</keyword>
<dbReference type="NCBIfam" id="TIGR02199">
    <property type="entry name" value="rfaE_dom_II"/>
    <property type="match status" value="1"/>
</dbReference>
<dbReference type="SUPFAM" id="SSF53613">
    <property type="entry name" value="Ribokinase-like"/>
    <property type="match status" value="1"/>
</dbReference>
<dbReference type="InterPro" id="IPR029056">
    <property type="entry name" value="Ribokinase-like"/>
</dbReference>
<evidence type="ECO:0000256" key="10">
    <source>
        <dbReference type="ARBA" id="ARBA00047428"/>
    </source>
</evidence>
<dbReference type="Pfam" id="PF01467">
    <property type="entry name" value="CTP_transf_like"/>
    <property type="match status" value="1"/>
</dbReference>
<dbReference type="InterPro" id="IPR011914">
    <property type="entry name" value="RfaE_dom_II"/>
</dbReference>
<keyword evidence="5 11" id="KW-0547">Nucleotide-binding</keyword>
<comment type="function">
    <text evidence="2 11">Catalyzes the ADP transfer from ATP to D-glycero-beta-D-manno-heptose 1-phosphate, yielding ADP-D-glycero-beta-D-manno-heptose.</text>
</comment>
<dbReference type="InterPro" id="IPR011611">
    <property type="entry name" value="PfkB_dom"/>
</dbReference>
<feature type="active site" evidence="11">
    <location>
        <position position="276"/>
    </location>
</feature>
<comment type="subunit">
    <text evidence="11">Homodimer.</text>
</comment>
<dbReference type="GO" id="GO:0005829">
    <property type="term" value="C:cytosol"/>
    <property type="evidence" value="ECO:0007669"/>
    <property type="project" value="TreeGrafter"/>
</dbReference>
<dbReference type="InterPro" id="IPR004821">
    <property type="entry name" value="Cyt_trans-like"/>
</dbReference>
<evidence type="ECO:0000259" key="12">
    <source>
        <dbReference type="Pfam" id="PF00294"/>
    </source>
</evidence>
<evidence type="ECO:0000256" key="1">
    <source>
        <dbReference type="ARBA" id="ARBA00002319"/>
    </source>
</evidence>
<comment type="similarity">
    <text evidence="11">In the C-terminal section; belongs to the cytidylyltransferase family.</text>
</comment>
<evidence type="ECO:0000256" key="11">
    <source>
        <dbReference type="HAMAP-Rule" id="MF_01603"/>
    </source>
</evidence>
<evidence type="ECO:0000256" key="2">
    <source>
        <dbReference type="ARBA" id="ARBA00003753"/>
    </source>
</evidence>
<reference evidence="14 15" key="1">
    <citation type="submission" date="2020-08" db="EMBL/GenBank/DDBJ databases">
        <title>Genomic Encyclopedia of Type Strains, Phase IV (KMG-IV): sequencing the most valuable type-strain genomes for metagenomic binning, comparative biology and taxonomic classification.</title>
        <authorList>
            <person name="Goeker M."/>
        </authorList>
    </citation>
    <scope>NUCLEOTIDE SEQUENCE [LARGE SCALE GENOMIC DNA]</scope>
    <source>
        <strain evidence="14 15">DSM 103725</strain>
    </source>
</reference>
<organism evidence="14 15">
    <name type="scientific">Algisphaera agarilytica</name>
    <dbReference type="NCBI Taxonomy" id="1385975"/>
    <lineage>
        <taxon>Bacteria</taxon>
        <taxon>Pseudomonadati</taxon>
        <taxon>Planctomycetota</taxon>
        <taxon>Phycisphaerae</taxon>
        <taxon>Phycisphaerales</taxon>
        <taxon>Phycisphaeraceae</taxon>
        <taxon>Algisphaera</taxon>
    </lineage>
</organism>
<dbReference type="EC" id="2.7.7.70" evidence="11"/>
<evidence type="ECO:0000313" key="15">
    <source>
        <dbReference type="Proteomes" id="UP000541810"/>
    </source>
</evidence>
<protein>
    <recommendedName>
        <fullName evidence="11">Bifunctional protein HldE</fullName>
    </recommendedName>
    <domain>
        <recommendedName>
            <fullName evidence="11">D-beta-D-heptose 7-phosphate kinase</fullName>
            <ecNumber evidence="11">2.7.1.167</ecNumber>
        </recommendedName>
        <alternativeName>
            <fullName evidence="11">D-beta-D-heptose 7-phosphotransferase</fullName>
        </alternativeName>
        <alternativeName>
            <fullName evidence="11">D-glycero-beta-D-manno-heptose-7-phosphate kinase</fullName>
        </alternativeName>
    </domain>
    <domain>
        <recommendedName>
            <fullName evidence="11">D-beta-D-heptose 1-phosphate adenylyltransferase</fullName>
            <ecNumber evidence="11">2.7.7.70</ecNumber>
        </recommendedName>
        <alternativeName>
            <fullName evidence="11">D-glycero-beta-D-manno-heptose 1-phosphate adenylyltransferase</fullName>
        </alternativeName>
    </domain>
</protein>
<dbReference type="Proteomes" id="UP000541810">
    <property type="component" value="Unassembled WGS sequence"/>
</dbReference>
<accession>A0A7X0LKB6</accession>
<dbReference type="UniPathway" id="UPA00356">
    <property type="reaction ID" value="UER00437"/>
</dbReference>
<evidence type="ECO:0000259" key="13">
    <source>
        <dbReference type="Pfam" id="PF01467"/>
    </source>
</evidence>
<dbReference type="Gene3D" id="3.40.50.620">
    <property type="entry name" value="HUPs"/>
    <property type="match status" value="1"/>
</dbReference>
<evidence type="ECO:0000256" key="6">
    <source>
        <dbReference type="ARBA" id="ARBA00022777"/>
    </source>
</evidence>
<evidence type="ECO:0000313" key="14">
    <source>
        <dbReference type="EMBL" id="MBB6429674.1"/>
    </source>
</evidence>
<dbReference type="GO" id="GO:0033786">
    <property type="term" value="F:heptose-1-phosphate adenylyltransferase activity"/>
    <property type="evidence" value="ECO:0007669"/>
    <property type="project" value="UniProtKB-UniRule"/>
</dbReference>
<dbReference type="SUPFAM" id="SSF52374">
    <property type="entry name" value="Nucleotidylyl transferase"/>
    <property type="match status" value="1"/>
</dbReference>
<dbReference type="GO" id="GO:0097171">
    <property type="term" value="P:ADP-L-glycero-beta-D-manno-heptose biosynthetic process"/>
    <property type="evidence" value="ECO:0007669"/>
    <property type="project" value="UniProtKB-UniPathway"/>
</dbReference>
<dbReference type="PANTHER" id="PTHR46969">
    <property type="entry name" value="BIFUNCTIONAL PROTEIN HLDE"/>
    <property type="match status" value="1"/>
</dbReference>
<comment type="pathway">
    <text evidence="11">Nucleotide-sugar biosynthesis; ADP-L-glycero-beta-D-manno-heptose biosynthesis; ADP-L-glycero-beta-D-manno-heptose from D-glycero-beta-D-manno-heptose 7-phosphate: step 3/4.</text>
</comment>
<evidence type="ECO:0000256" key="9">
    <source>
        <dbReference type="ARBA" id="ARBA00023277"/>
    </source>
</evidence>
<name>A0A7X0LKB6_9BACT</name>
<feature type="domain" description="Carbohydrate kinase PfkB" evidence="12">
    <location>
        <begin position="16"/>
        <end position="313"/>
    </location>
</feature>
<dbReference type="InterPro" id="IPR023030">
    <property type="entry name" value="Bifunc_HldE"/>
</dbReference>
<feature type="region of interest" description="Ribokinase" evidence="11">
    <location>
        <begin position="1"/>
        <end position="329"/>
    </location>
</feature>
<comment type="similarity">
    <text evidence="11">In the N-terminal section; belongs to the carbohydrate kinase PfkB family.</text>
</comment>
<comment type="catalytic activity">
    <reaction evidence="10 11">
        <text>D-glycero-beta-D-manno-heptose 1-phosphate + ATP + H(+) = ADP-D-glycero-beta-D-manno-heptose + diphosphate</text>
        <dbReference type="Rhea" id="RHEA:27465"/>
        <dbReference type="ChEBI" id="CHEBI:15378"/>
        <dbReference type="ChEBI" id="CHEBI:30616"/>
        <dbReference type="ChEBI" id="CHEBI:33019"/>
        <dbReference type="ChEBI" id="CHEBI:59967"/>
        <dbReference type="ChEBI" id="CHEBI:61593"/>
        <dbReference type="EC" id="2.7.7.70"/>
    </reaction>
</comment>
<keyword evidence="4 11" id="KW-0548">Nucleotidyltransferase</keyword>
<keyword evidence="3 11" id="KW-0808">Transferase</keyword>
<keyword evidence="7 11" id="KW-0067">ATP-binding</keyword>
<dbReference type="AlphaFoldDB" id="A0A7X0LKB6"/>
<dbReference type="RefSeq" id="WP_184677243.1">
    <property type="nucleotide sequence ID" value="NZ_JACHGY010000001.1"/>
</dbReference>
<evidence type="ECO:0000256" key="3">
    <source>
        <dbReference type="ARBA" id="ARBA00022679"/>
    </source>
</evidence>
<gene>
    <name evidence="11" type="primary">hldE</name>
    <name evidence="14" type="ORF">HNQ40_001480</name>
</gene>
<dbReference type="InterPro" id="IPR014729">
    <property type="entry name" value="Rossmann-like_a/b/a_fold"/>
</dbReference>
<dbReference type="GO" id="GO:0016773">
    <property type="term" value="F:phosphotransferase activity, alcohol group as acceptor"/>
    <property type="evidence" value="ECO:0007669"/>
    <property type="project" value="InterPro"/>
</dbReference>
<comment type="pathway">
    <text evidence="11">Nucleotide-sugar biosynthesis; ADP-L-glycero-beta-D-manno-heptose biosynthesis; ADP-L-glycero-beta-D-manno-heptose from D-glycero-beta-D-manno-heptose 7-phosphate: step 1/4.</text>
</comment>
<dbReference type="EMBL" id="JACHGY010000001">
    <property type="protein sequence ID" value="MBB6429674.1"/>
    <property type="molecule type" value="Genomic_DNA"/>
</dbReference>
<evidence type="ECO:0000256" key="7">
    <source>
        <dbReference type="ARBA" id="ARBA00022840"/>
    </source>
</evidence>
<dbReference type="CDD" id="cd01172">
    <property type="entry name" value="RfaE_like"/>
    <property type="match status" value="1"/>
</dbReference>
<comment type="caution">
    <text evidence="14">The sequence shown here is derived from an EMBL/GenBank/DDBJ whole genome shotgun (WGS) entry which is preliminary data.</text>
</comment>
<dbReference type="EC" id="2.7.1.167" evidence="11"/>
<evidence type="ECO:0000256" key="5">
    <source>
        <dbReference type="ARBA" id="ARBA00022741"/>
    </source>
</evidence>
<comment type="function">
    <text evidence="1 11">Catalyzes the phosphorylation of D-glycero-D-manno-heptose 7-phosphate at the C-1 position to selectively form D-glycero-beta-D-manno-heptose-1,7-bisphosphate.</text>
</comment>
<keyword evidence="8 11" id="KW-0511">Multifunctional enzyme</keyword>
<keyword evidence="6 11" id="KW-0418">Kinase</keyword>
<dbReference type="Pfam" id="PF00294">
    <property type="entry name" value="PfkB"/>
    <property type="match status" value="1"/>
</dbReference>
<dbReference type="GO" id="GO:0033785">
    <property type="term" value="F:heptose 7-phosphate kinase activity"/>
    <property type="evidence" value="ECO:0007669"/>
    <property type="project" value="UniProtKB-UniRule"/>
</dbReference>
<evidence type="ECO:0000256" key="8">
    <source>
        <dbReference type="ARBA" id="ARBA00023268"/>
    </source>
</evidence>
<dbReference type="Gene3D" id="3.40.1190.20">
    <property type="match status" value="1"/>
</dbReference>
<dbReference type="NCBIfam" id="TIGR00125">
    <property type="entry name" value="cyt_tran_rel"/>
    <property type="match status" value="1"/>
</dbReference>
<feature type="domain" description="Cytidyltransferase-like" evidence="13">
    <location>
        <begin position="357"/>
        <end position="464"/>
    </location>
</feature>
<sequence length="489" mass="52794">MSHADLINHLDRWATKRVVVAGDFMLDRYAYGNADRLAPDAPVPVLAVQRTESMPGGAANVCLDLAALQCDVACLGLIGDDEPGETLSMALQNAGIDTSGLVASGERPTTVKHNIVGLAQHRHPQKMFRLDTEDKAPITAEQTTALFEQAELLLEGADVLCLEDYNKGVLTEPLCQGLIAIAQKKDIPVFVDPAAINDYRKYRGATCITPNRTEAQLATGVEDPHAMAEKLKAELELTHVVLTLDKSGALLLDDQDKTHTVPTVARSVYDVTGAGDMVLAMLAAARANDVPWVDSVALANVAAGLEVEKSGVVPIPIDEVLLALLTLHHDKLGKVRPPEALYRELEAYREQGKSIVFTNGCFDILHAGHVAYLRAAAAHGDLLVVGLNSDESIKRLKGEDRPVNHEADRVMVLSELQSIDYIVVFGEDTPINLIEAIKPDVLAKGADYTRETVVGYEVVEAHGGRVELIDLVEGRSTTNIIRKISPAED</sequence>
<dbReference type="PANTHER" id="PTHR46969:SF1">
    <property type="entry name" value="BIFUNCTIONAL PROTEIN HLDE"/>
    <property type="match status" value="1"/>
</dbReference>
<evidence type="ECO:0000256" key="4">
    <source>
        <dbReference type="ARBA" id="ARBA00022695"/>
    </source>
</evidence>
<dbReference type="GO" id="GO:0005524">
    <property type="term" value="F:ATP binding"/>
    <property type="evidence" value="ECO:0007669"/>
    <property type="project" value="UniProtKB-UniRule"/>
</dbReference>
<feature type="binding site" evidence="11">
    <location>
        <begin position="211"/>
        <end position="214"/>
    </location>
    <ligand>
        <name>ATP</name>
        <dbReference type="ChEBI" id="CHEBI:30616"/>
    </ligand>
</feature>
<comment type="catalytic activity">
    <reaction evidence="11">
        <text>D-glycero-beta-D-manno-heptose 7-phosphate + ATP = D-glycero-beta-D-manno-heptose 1,7-bisphosphate + ADP + H(+)</text>
        <dbReference type="Rhea" id="RHEA:27473"/>
        <dbReference type="ChEBI" id="CHEBI:15378"/>
        <dbReference type="ChEBI" id="CHEBI:30616"/>
        <dbReference type="ChEBI" id="CHEBI:60204"/>
        <dbReference type="ChEBI" id="CHEBI:60208"/>
        <dbReference type="ChEBI" id="CHEBI:456216"/>
        <dbReference type="EC" id="2.7.1.167"/>
    </reaction>
</comment>
<dbReference type="HAMAP" id="MF_01603">
    <property type="entry name" value="HldE"/>
    <property type="match status" value="1"/>
</dbReference>
<dbReference type="InterPro" id="IPR011913">
    <property type="entry name" value="RfaE_dom_I"/>
</dbReference>
<feature type="region of interest" description="Cytidylyltransferase" evidence="11">
    <location>
        <begin position="357"/>
        <end position="489"/>
    </location>
</feature>